<dbReference type="RefSeq" id="WP_330134906.1">
    <property type="nucleotide sequence ID" value="NZ_JAUTXY010000009.1"/>
</dbReference>
<reference evidence="1 2" key="1">
    <citation type="submission" date="2023-07" db="EMBL/GenBank/DDBJ databases">
        <authorList>
            <person name="Girao M."/>
            <person name="Carvalho M.F."/>
        </authorList>
    </citation>
    <scope>NUCLEOTIDE SEQUENCE [LARGE SCALE GENOMIC DNA]</scope>
    <source>
        <strain evidence="1 2">YIM65754</strain>
    </source>
</reference>
<dbReference type="Proteomes" id="UP001336020">
    <property type="component" value="Unassembled WGS sequence"/>
</dbReference>
<sequence>METNALWSRRRFLGGVVATGAALTGVAWSFAGEATAQPTPSSPSVRDTINGILAFVAPGHDPYSQHQGVSTEAPGGVTPGAAETLERTFDLAVPIPLIDMLGIAVTGSAAIAALVDLFAVTAEPASVAGPFASPFANLSHATKAHVFELLDTEPQFPGRPIEYAVNAIPTLAAFVAYSEVSAFDGELRALTGRPVGWELTGYDGVSDGWDEFQGYYGGVDRAEG</sequence>
<name>A0ABU7LEH1_9NOCA</name>
<accession>A0ABU7LEH1</accession>
<evidence type="ECO:0008006" key="3">
    <source>
        <dbReference type="Google" id="ProtNLM"/>
    </source>
</evidence>
<protein>
    <recommendedName>
        <fullName evidence="3">Secreted protein</fullName>
    </recommendedName>
</protein>
<dbReference type="PROSITE" id="PS51318">
    <property type="entry name" value="TAT"/>
    <property type="match status" value="1"/>
</dbReference>
<gene>
    <name evidence="1" type="ORF">Q7514_19380</name>
</gene>
<dbReference type="EMBL" id="JAUTXY010000009">
    <property type="protein sequence ID" value="MEE2059684.1"/>
    <property type="molecule type" value="Genomic_DNA"/>
</dbReference>
<comment type="caution">
    <text evidence="1">The sequence shown here is derived from an EMBL/GenBank/DDBJ whole genome shotgun (WGS) entry which is preliminary data.</text>
</comment>
<keyword evidence="2" id="KW-1185">Reference proteome</keyword>
<proteinExistence type="predicted"/>
<evidence type="ECO:0000313" key="1">
    <source>
        <dbReference type="EMBL" id="MEE2059684.1"/>
    </source>
</evidence>
<evidence type="ECO:0000313" key="2">
    <source>
        <dbReference type="Proteomes" id="UP001336020"/>
    </source>
</evidence>
<organism evidence="1 2">
    <name type="scientific">Rhodococcus artemisiae</name>
    <dbReference type="NCBI Taxonomy" id="714159"/>
    <lineage>
        <taxon>Bacteria</taxon>
        <taxon>Bacillati</taxon>
        <taxon>Actinomycetota</taxon>
        <taxon>Actinomycetes</taxon>
        <taxon>Mycobacteriales</taxon>
        <taxon>Nocardiaceae</taxon>
        <taxon>Rhodococcus</taxon>
    </lineage>
</organism>
<dbReference type="InterPro" id="IPR006311">
    <property type="entry name" value="TAT_signal"/>
</dbReference>